<feature type="compositionally biased region" description="Low complexity" evidence="1">
    <location>
        <begin position="98"/>
        <end position="111"/>
    </location>
</feature>
<dbReference type="EMBL" id="VDFR01000069">
    <property type="protein sequence ID" value="TNC45215.1"/>
    <property type="molecule type" value="Genomic_DNA"/>
</dbReference>
<dbReference type="EMBL" id="VDFR01000170">
    <property type="protein sequence ID" value="TNC33406.1"/>
    <property type="molecule type" value="Genomic_DNA"/>
</dbReference>
<dbReference type="RefSeq" id="WP_139087778.1">
    <property type="nucleotide sequence ID" value="NZ_VDFR01000069.1"/>
</dbReference>
<dbReference type="AlphaFoldDB" id="A0A5C4MK97"/>
<evidence type="ECO:0000256" key="1">
    <source>
        <dbReference type="SAM" id="MobiDB-lite"/>
    </source>
</evidence>
<comment type="caution">
    <text evidence="3">The sequence shown here is derived from an EMBL/GenBank/DDBJ whole genome shotgun (WGS) entry which is preliminary data.</text>
</comment>
<dbReference type="OrthoDB" id="3742305at2"/>
<accession>A0A5C4MK97</accession>
<organism evidence="3 4">
    <name type="scientific">Mumia zhuanghuii</name>
    <dbReference type="NCBI Taxonomy" id="2585211"/>
    <lineage>
        <taxon>Bacteria</taxon>
        <taxon>Bacillati</taxon>
        <taxon>Actinomycetota</taxon>
        <taxon>Actinomycetes</taxon>
        <taxon>Propionibacteriales</taxon>
        <taxon>Nocardioidaceae</taxon>
        <taxon>Mumia</taxon>
    </lineage>
</organism>
<protein>
    <recommendedName>
        <fullName evidence="5">Lipoprotein</fullName>
    </recommendedName>
</protein>
<evidence type="ECO:0000313" key="3">
    <source>
        <dbReference type="EMBL" id="TNC45215.1"/>
    </source>
</evidence>
<proteinExistence type="predicted"/>
<feature type="region of interest" description="Disordered" evidence="1">
    <location>
        <begin position="98"/>
        <end position="126"/>
    </location>
</feature>
<name>A0A5C4MK97_9ACTN</name>
<evidence type="ECO:0000313" key="2">
    <source>
        <dbReference type="EMBL" id="TNC33406.1"/>
    </source>
</evidence>
<evidence type="ECO:0000313" key="4">
    <source>
        <dbReference type="Proteomes" id="UP000306740"/>
    </source>
</evidence>
<sequence length="396" mass="41668">MYRSVVVATLATAVAVGLSGCSPLTPARPQATEATHAGLKVDVGQHETFAGTPIALSLTVPEGTIQMGPLVRRRSPALLAAYAPVLTEAERREAIAAAAEAAENPEETTPTPTEPPNPLPTDDTFSLLEEAPEPDTTTALLRVDGDPGEAFSEVLEQVAALVPDLQLDPDAWSRFCTVSSGIYTGCTLDVTGRTTDDAGVRVIATVDPGNLRTRESPAVSQGKPVMTVTVVQTDPPDMRPVWEALDESTDIPFEGEPPVLTAPAPVPATTAPLPEAAAVKGTWPRFPVSRPVTTGGSLGTDRWKLREDSALLLSGDRPLFDSLLVERGVNADAVARSYVLAYSDAGEPTQDVIEDRTEISTTYTAVTGEGGPKVSATFTQAGRGNYIALFYTPAPR</sequence>
<evidence type="ECO:0008006" key="5">
    <source>
        <dbReference type="Google" id="ProtNLM"/>
    </source>
</evidence>
<gene>
    <name evidence="3" type="ORF">FHE65_15500</name>
    <name evidence="2" type="ORF">FHE65_29030</name>
</gene>
<reference evidence="3 4" key="1">
    <citation type="submission" date="2019-05" db="EMBL/GenBank/DDBJ databases">
        <title>Mumia sp. nov., isolated from the intestinal contents of plateau pika (Ochotona curzoniae) in the Qinghai-Tibet plateau of China.</title>
        <authorList>
            <person name="Tian Z."/>
        </authorList>
    </citation>
    <scope>NUCLEOTIDE SEQUENCE [LARGE SCALE GENOMIC DNA]</scope>
    <source>
        <strain evidence="4">527</strain>
        <strain evidence="3">Z527</strain>
    </source>
</reference>
<dbReference type="PROSITE" id="PS51257">
    <property type="entry name" value="PROKAR_LIPOPROTEIN"/>
    <property type="match status" value="1"/>
</dbReference>
<dbReference type="Proteomes" id="UP000306740">
    <property type="component" value="Unassembled WGS sequence"/>
</dbReference>